<feature type="domain" description="C2H2-type" evidence="7">
    <location>
        <begin position="213"/>
        <end position="240"/>
    </location>
</feature>
<dbReference type="FunFam" id="3.30.160.60:FF:001573">
    <property type="entry name" value="Zinc finger protein 407"/>
    <property type="match status" value="1"/>
</dbReference>
<feature type="domain" description="C2H2-type" evidence="7">
    <location>
        <begin position="297"/>
        <end position="324"/>
    </location>
</feature>
<keyword evidence="2" id="KW-0677">Repeat</keyword>
<evidence type="ECO:0000256" key="3">
    <source>
        <dbReference type="ARBA" id="ARBA00022771"/>
    </source>
</evidence>
<dbReference type="PROSITE" id="PS50157">
    <property type="entry name" value="ZINC_FINGER_C2H2_2"/>
    <property type="match status" value="7"/>
</dbReference>
<evidence type="ECO:0000313" key="9">
    <source>
        <dbReference type="EMBL" id="KAF7281036.1"/>
    </source>
</evidence>
<evidence type="ECO:0000259" key="8">
    <source>
        <dbReference type="PROSITE" id="PS51915"/>
    </source>
</evidence>
<evidence type="ECO:0000256" key="6">
    <source>
        <dbReference type="PROSITE-ProRule" id="PRU01263"/>
    </source>
</evidence>
<dbReference type="FunFam" id="3.30.160.60:FF:001049">
    <property type="entry name" value="zinc finger protein 319"/>
    <property type="match status" value="1"/>
</dbReference>
<evidence type="ECO:0000256" key="4">
    <source>
        <dbReference type="ARBA" id="ARBA00022833"/>
    </source>
</evidence>
<evidence type="ECO:0000256" key="1">
    <source>
        <dbReference type="ARBA" id="ARBA00022723"/>
    </source>
</evidence>
<evidence type="ECO:0000313" key="10">
    <source>
        <dbReference type="Proteomes" id="UP000625711"/>
    </source>
</evidence>
<dbReference type="AlphaFoldDB" id="A0A834ME00"/>
<comment type="caution">
    <text evidence="6">Lacks conserved residue(s) required for the propagation of feature annotation.</text>
</comment>
<dbReference type="FunFam" id="3.30.160.60:FF:000202">
    <property type="entry name" value="Zinc finger protein 574"/>
    <property type="match status" value="1"/>
</dbReference>
<feature type="domain" description="C2H2-type" evidence="7">
    <location>
        <begin position="269"/>
        <end position="296"/>
    </location>
</feature>
<dbReference type="FunFam" id="3.30.160.60:FF:000303">
    <property type="entry name" value="Zinc finger protein 41"/>
    <property type="match status" value="1"/>
</dbReference>
<evidence type="ECO:0000256" key="2">
    <source>
        <dbReference type="ARBA" id="ARBA00022737"/>
    </source>
</evidence>
<feature type="domain" description="ZAD" evidence="8">
    <location>
        <begin position="1"/>
        <end position="58"/>
    </location>
</feature>
<dbReference type="GO" id="GO:0008270">
    <property type="term" value="F:zinc ion binding"/>
    <property type="evidence" value="ECO:0007669"/>
    <property type="project" value="UniProtKB-KW"/>
</dbReference>
<dbReference type="GO" id="GO:0000978">
    <property type="term" value="F:RNA polymerase II cis-regulatory region sequence-specific DNA binding"/>
    <property type="evidence" value="ECO:0007669"/>
    <property type="project" value="TreeGrafter"/>
</dbReference>
<dbReference type="Pfam" id="PF07776">
    <property type="entry name" value="zf-AD"/>
    <property type="match status" value="1"/>
</dbReference>
<dbReference type="SMART" id="SM00355">
    <property type="entry name" value="ZnF_C2H2"/>
    <property type="match status" value="7"/>
</dbReference>
<dbReference type="OrthoDB" id="6814312at2759"/>
<feature type="domain" description="C2H2-type" evidence="7">
    <location>
        <begin position="153"/>
        <end position="180"/>
    </location>
</feature>
<accession>A0A834ME00</accession>
<reference evidence="9" key="1">
    <citation type="submission" date="2020-08" db="EMBL/GenBank/DDBJ databases">
        <title>Genome sequencing and assembly of the red palm weevil Rhynchophorus ferrugineus.</title>
        <authorList>
            <person name="Dias G.B."/>
            <person name="Bergman C.M."/>
            <person name="Manee M."/>
        </authorList>
    </citation>
    <scope>NUCLEOTIDE SEQUENCE</scope>
    <source>
        <strain evidence="9">AA-2017</strain>
        <tissue evidence="9">Whole larva</tissue>
    </source>
</reference>
<dbReference type="GO" id="GO:0005634">
    <property type="term" value="C:nucleus"/>
    <property type="evidence" value="ECO:0007669"/>
    <property type="project" value="InterPro"/>
</dbReference>
<dbReference type="InterPro" id="IPR036236">
    <property type="entry name" value="Znf_C2H2_sf"/>
</dbReference>
<dbReference type="PANTHER" id="PTHR23235">
    <property type="entry name" value="KRUEPPEL-LIKE TRANSCRIPTION FACTOR"/>
    <property type="match status" value="1"/>
</dbReference>
<feature type="domain" description="C2H2-type" evidence="7">
    <location>
        <begin position="241"/>
        <end position="268"/>
    </location>
</feature>
<dbReference type="PROSITE" id="PS51915">
    <property type="entry name" value="ZAD"/>
    <property type="match status" value="1"/>
</dbReference>
<comment type="caution">
    <text evidence="9">The sequence shown here is derived from an EMBL/GenBank/DDBJ whole genome shotgun (WGS) entry which is preliminary data.</text>
</comment>
<evidence type="ECO:0000259" key="7">
    <source>
        <dbReference type="PROSITE" id="PS50157"/>
    </source>
</evidence>
<dbReference type="Proteomes" id="UP000625711">
    <property type="component" value="Unassembled WGS sequence"/>
</dbReference>
<dbReference type="Gene3D" id="3.30.160.60">
    <property type="entry name" value="Classic Zinc Finger"/>
    <property type="match status" value="5"/>
</dbReference>
<proteinExistence type="predicted"/>
<keyword evidence="1" id="KW-0479">Metal-binding</keyword>
<organism evidence="9 10">
    <name type="scientific">Rhynchophorus ferrugineus</name>
    <name type="common">Red palm weevil</name>
    <name type="synonym">Curculio ferrugineus</name>
    <dbReference type="NCBI Taxonomy" id="354439"/>
    <lineage>
        <taxon>Eukaryota</taxon>
        <taxon>Metazoa</taxon>
        <taxon>Ecdysozoa</taxon>
        <taxon>Arthropoda</taxon>
        <taxon>Hexapoda</taxon>
        <taxon>Insecta</taxon>
        <taxon>Pterygota</taxon>
        <taxon>Neoptera</taxon>
        <taxon>Endopterygota</taxon>
        <taxon>Coleoptera</taxon>
        <taxon>Polyphaga</taxon>
        <taxon>Cucujiformia</taxon>
        <taxon>Curculionidae</taxon>
        <taxon>Dryophthorinae</taxon>
        <taxon>Rhynchophorus</taxon>
    </lineage>
</organism>
<dbReference type="PANTHER" id="PTHR23235:SF120">
    <property type="entry name" value="KRUPPEL-LIKE FACTOR 15"/>
    <property type="match status" value="1"/>
</dbReference>
<sequence length="326" mass="37879">MSLFSDNISEKLNFCNFITVLENDGWPQYICSECLKLVLQSYKLKQLCTASKSYLEQIAKETQQESNIYVTNYFNQESANTELISSKTFSFVTKNYNGLTGVHLIDDTSNTFFPNNDDLIEEHSNNYTCEKCQKNFKFEKDALVHRSIHCFNLTCNNCHKTFITNKKLRRHIKTHMISKLHNCDICNKGYSELAALTKHVRLKHMGIPRDKKYNCKDCGKRFTDKYYLCLHMRKHTGEKPLNCNTCNKPFSDPRSLKVHLLSHKGDRPFLCSHCGKSFIQSSHLKKHLVVHTNEKSFVCNVCKKKFTQSSSLQRHKKQHTNTPIAN</sequence>
<gene>
    <name evidence="9" type="ORF">GWI33_005220</name>
</gene>
<dbReference type="Pfam" id="PF00096">
    <property type="entry name" value="zf-C2H2"/>
    <property type="match status" value="6"/>
</dbReference>
<keyword evidence="4" id="KW-0862">Zinc</keyword>
<dbReference type="InterPro" id="IPR013087">
    <property type="entry name" value="Znf_C2H2_type"/>
</dbReference>
<feature type="domain" description="C2H2-type" evidence="7">
    <location>
        <begin position="127"/>
        <end position="149"/>
    </location>
</feature>
<dbReference type="InterPro" id="IPR012934">
    <property type="entry name" value="Znf_AD"/>
</dbReference>
<evidence type="ECO:0000256" key="5">
    <source>
        <dbReference type="PROSITE-ProRule" id="PRU00042"/>
    </source>
</evidence>
<dbReference type="PROSITE" id="PS00028">
    <property type="entry name" value="ZINC_FINGER_C2H2_1"/>
    <property type="match status" value="7"/>
</dbReference>
<keyword evidence="3 5" id="KW-0863">Zinc-finger</keyword>
<feature type="domain" description="C2H2-type" evidence="7">
    <location>
        <begin position="181"/>
        <end position="209"/>
    </location>
</feature>
<name>A0A834ME00_RHYFE</name>
<keyword evidence="10" id="KW-1185">Reference proteome</keyword>
<dbReference type="GO" id="GO:0032502">
    <property type="term" value="P:developmental process"/>
    <property type="evidence" value="ECO:0007669"/>
    <property type="project" value="UniProtKB-ARBA"/>
</dbReference>
<dbReference type="EMBL" id="JAACXV010000262">
    <property type="protein sequence ID" value="KAF7281036.1"/>
    <property type="molecule type" value="Genomic_DNA"/>
</dbReference>
<dbReference type="SUPFAM" id="SSF57667">
    <property type="entry name" value="beta-beta-alpha zinc fingers"/>
    <property type="match status" value="4"/>
</dbReference>
<dbReference type="SUPFAM" id="SSF57716">
    <property type="entry name" value="Glucocorticoid receptor-like (DNA-binding domain)"/>
    <property type="match status" value="1"/>
</dbReference>
<protein>
    <submittedName>
        <fullName evidence="9">Uncharacterized protein</fullName>
    </submittedName>
</protein>
<dbReference type="GO" id="GO:0000981">
    <property type="term" value="F:DNA-binding transcription factor activity, RNA polymerase II-specific"/>
    <property type="evidence" value="ECO:0007669"/>
    <property type="project" value="TreeGrafter"/>
</dbReference>